<organism evidence="1 2">
    <name type="scientific">Oleoguttula mirabilis</name>
    <dbReference type="NCBI Taxonomy" id="1507867"/>
    <lineage>
        <taxon>Eukaryota</taxon>
        <taxon>Fungi</taxon>
        <taxon>Dikarya</taxon>
        <taxon>Ascomycota</taxon>
        <taxon>Pezizomycotina</taxon>
        <taxon>Dothideomycetes</taxon>
        <taxon>Dothideomycetidae</taxon>
        <taxon>Mycosphaerellales</taxon>
        <taxon>Teratosphaeriaceae</taxon>
        <taxon>Oleoguttula</taxon>
    </lineage>
</organism>
<name>A0AAV9JWS8_9PEZI</name>
<evidence type="ECO:0000313" key="1">
    <source>
        <dbReference type="EMBL" id="KAK4549486.1"/>
    </source>
</evidence>
<gene>
    <name evidence="1" type="ORF">LTR36_006483</name>
</gene>
<sequence length="223" mass="24737">MLLHMSGNQSGKIKFRCVDESRGGTFSFRNPDSAKSGAEDPELIQYIGTSGVKTCVGVYFKLSDDRCFLAHINGVIRDKEDDNRATRVCPSDADGEAIKNIVKEKLEAEAQQEQWDKPDMIIRESLLMVCPEPETYAIFTELGDGPTKQTGWWVAEGIREFLNLPDAPLMMKAGFVVGHRDGHRQLLTHDSVAASSGVDPPELAGYEKVPERAAGDWPVEIRR</sequence>
<accession>A0AAV9JWS8</accession>
<dbReference type="AlphaFoldDB" id="A0AAV9JWS8"/>
<comment type="caution">
    <text evidence="1">The sequence shown here is derived from an EMBL/GenBank/DDBJ whole genome shotgun (WGS) entry which is preliminary data.</text>
</comment>
<dbReference type="Proteomes" id="UP001324427">
    <property type="component" value="Unassembled WGS sequence"/>
</dbReference>
<reference evidence="1 2" key="1">
    <citation type="submission" date="2021-11" db="EMBL/GenBank/DDBJ databases">
        <title>Black yeast isolated from Biological Soil Crust.</title>
        <authorList>
            <person name="Kurbessoian T."/>
        </authorList>
    </citation>
    <scope>NUCLEOTIDE SEQUENCE [LARGE SCALE GENOMIC DNA]</scope>
    <source>
        <strain evidence="1 2">CCFEE 5522</strain>
    </source>
</reference>
<proteinExistence type="predicted"/>
<protein>
    <submittedName>
        <fullName evidence="1">Uncharacterized protein</fullName>
    </submittedName>
</protein>
<dbReference type="EMBL" id="JAVFHQ010000004">
    <property type="protein sequence ID" value="KAK4549486.1"/>
    <property type="molecule type" value="Genomic_DNA"/>
</dbReference>
<evidence type="ECO:0000313" key="2">
    <source>
        <dbReference type="Proteomes" id="UP001324427"/>
    </source>
</evidence>
<keyword evidence="2" id="KW-1185">Reference proteome</keyword>